<dbReference type="EMBL" id="CABVQD010000010">
    <property type="protein sequence ID" value="VWB73015.1"/>
    <property type="molecule type" value="Genomic_DNA"/>
</dbReference>
<keyword evidence="1" id="KW-1133">Transmembrane helix</keyword>
<evidence type="ECO:0000313" key="3">
    <source>
        <dbReference type="Proteomes" id="UP000494330"/>
    </source>
</evidence>
<name>A0A6J5DZ55_9BURK</name>
<dbReference type="AlphaFoldDB" id="A0A6J5DZ55"/>
<keyword evidence="1" id="KW-0472">Membrane</keyword>
<feature type="transmembrane region" description="Helical" evidence="1">
    <location>
        <begin position="555"/>
        <end position="581"/>
    </location>
</feature>
<keyword evidence="3" id="KW-1185">Reference proteome</keyword>
<sequence>MDNTTKLRVMFDLVDNMTKPLQMMLTGNQGLAASLRATRRELDDMAKTQKRISEFRDLRSGVARTATDLKLTKLRIGQLRVSLRESGPPSRQMIDDFDNVQRSATELTATQGRQVARIRELRAQLIGAGVETRNLDQHELNLAVNSRRRQAQMRADVLAYDDGRRKRAEARRAKLESLRAVGQKWTERGKAVKGVGTEMFGMLSKPLDAAKQAESETLRMRAQGASADAVKFARTQQVSGQSTSDNLTLMRESLSALGGDEQRARVMIQTVAEMKSANEALYGKDEAKANVDKFMGMLKVIDLRGRTKDKTAGAGEADAVQKMLLATGGNVSSDEWNNFAESGGGAARRLRTDAFYYQMQPLIEKLGGKAAGEGLAALSGSVLEGKASAPAARRLAALGLVDPKQVRHGRNGAISGLKPGALAGSAMLQASPLEWLEKVLLPKLAAKGITSPDKIKATIATLFPDKAAGGLLSKMVELREQIHDTERQSANADGIGALNAKGMASTQGRELAALAQLRDLQLEIGERVAPLYNKALDLTASAIGKVVRFMREHPAAANVIVTTLTVLAGLFVAVGTLATVFGTVLSALPVLQFASSMLGAFGMIGQALLVLGRLALANPLLAVISVIAMAAFYVWQHWDTLGPKFIALWETIKGAFGAAGDWITAKWDATVEWVKTSLAGIGDWFGSIGTRFQEIGASLVSGLVDGITNRLGTLKDSVGNLGSSALGWLKEKLGMQDSAASAAPGNGTGGADTSTTPTRTIRTAAALTTAAALVGPPAFAASPAIGAAAPLERYNTPLDYRPPLTAPAAFASAAPASGPITINIAPPPGADPAEIARLVRAELERAERAKASRTASRLSD</sequence>
<gene>
    <name evidence="2" type="ORF">BPA30113_03301</name>
</gene>
<feature type="transmembrane region" description="Helical" evidence="1">
    <location>
        <begin position="616"/>
        <end position="635"/>
    </location>
</feature>
<accession>A0A6J5DZ55</accession>
<evidence type="ECO:0000313" key="2">
    <source>
        <dbReference type="EMBL" id="VWB73015.1"/>
    </source>
</evidence>
<proteinExistence type="predicted"/>
<keyword evidence="1" id="KW-0812">Transmembrane</keyword>
<organism evidence="2 3">
    <name type="scientific">Burkholderia paludis</name>
    <dbReference type="NCBI Taxonomy" id="1506587"/>
    <lineage>
        <taxon>Bacteria</taxon>
        <taxon>Pseudomonadati</taxon>
        <taxon>Pseudomonadota</taxon>
        <taxon>Betaproteobacteria</taxon>
        <taxon>Burkholderiales</taxon>
        <taxon>Burkholderiaceae</taxon>
        <taxon>Burkholderia</taxon>
        <taxon>Burkholderia cepacia complex</taxon>
    </lineage>
</organism>
<evidence type="ECO:0000256" key="1">
    <source>
        <dbReference type="SAM" id="Phobius"/>
    </source>
</evidence>
<feature type="transmembrane region" description="Helical" evidence="1">
    <location>
        <begin position="587"/>
        <end position="609"/>
    </location>
</feature>
<dbReference type="RefSeq" id="WP_034197046.1">
    <property type="nucleotide sequence ID" value="NZ_CABVQD010000010.1"/>
</dbReference>
<reference evidence="2 3" key="1">
    <citation type="submission" date="2019-09" db="EMBL/GenBank/DDBJ databases">
        <authorList>
            <person name="Depoorter E."/>
        </authorList>
    </citation>
    <scope>NUCLEOTIDE SEQUENCE [LARGE SCALE GENOMIC DNA]</scope>
    <source>
        <strain evidence="2">LMG 30113</strain>
    </source>
</reference>
<dbReference type="Proteomes" id="UP000494330">
    <property type="component" value="Unassembled WGS sequence"/>
</dbReference>
<protein>
    <submittedName>
        <fullName evidence="2">Membrane protein</fullName>
    </submittedName>
</protein>